<proteinExistence type="inferred from homology"/>
<dbReference type="PANTHER" id="PTHR12170">
    <property type="entry name" value="MACROPHAGE ERYTHROBLAST ATTACHER-RELATED"/>
    <property type="match status" value="1"/>
</dbReference>
<organism evidence="15 16">
    <name type="scientific">Penicillium argentinense</name>
    <dbReference type="NCBI Taxonomy" id="1131581"/>
    <lineage>
        <taxon>Eukaryota</taxon>
        <taxon>Fungi</taxon>
        <taxon>Dikarya</taxon>
        <taxon>Ascomycota</taxon>
        <taxon>Pezizomycotina</taxon>
        <taxon>Eurotiomycetes</taxon>
        <taxon>Eurotiomycetidae</taxon>
        <taxon>Eurotiales</taxon>
        <taxon>Aspergillaceae</taxon>
        <taxon>Penicillium</taxon>
    </lineage>
</organism>
<keyword evidence="11" id="KW-0175">Coiled coil</keyword>
<evidence type="ECO:0000256" key="3">
    <source>
        <dbReference type="ARBA" id="ARBA00010615"/>
    </source>
</evidence>
<keyword evidence="8 10" id="KW-0863">Zinc-finger</keyword>
<gene>
    <name evidence="15" type="ORF">N7532_007425</name>
</gene>
<keyword evidence="16" id="KW-1185">Reference proteome</keyword>
<evidence type="ECO:0000256" key="12">
    <source>
        <dbReference type="SAM" id="MobiDB-lite"/>
    </source>
</evidence>
<dbReference type="SMART" id="SM00668">
    <property type="entry name" value="CTLH"/>
    <property type="match status" value="1"/>
</dbReference>
<evidence type="ECO:0000256" key="10">
    <source>
        <dbReference type="PROSITE-ProRule" id="PRU01215"/>
    </source>
</evidence>
<name>A0A9W9F7X1_9EURO</name>
<feature type="domain" description="CTLH" evidence="13">
    <location>
        <begin position="167"/>
        <end position="224"/>
    </location>
</feature>
<feature type="region of interest" description="Disordered" evidence="12">
    <location>
        <begin position="1"/>
        <end position="23"/>
    </location>
</feature>
<protein>
    <recommendedName>
        <fullName evidence="5">Protein FYV10</fullName>
    </recommendedName>
    <alternativeName>
        <fullName evidence="4">Protein fyv10</fullName>
    </alternativeName>
</protein>
<evidence type="ECO:0000256" key="1">
    <source>
        <dbReference type="ARBA" id="ARBA00002343"/>
    </source>
</evidence>
<dbReference type="PANTHER" id="PTHR12170:SF2">
    <property type="entry name" value="E3 UBIQUITIN-PROTEIN TRANSFERASE MAEA"/>
    <property type="match status" value="1"/>
</dbReference>
<dbReference type="Proteomes" id="UP001149074">
    <property type="component" value="Unassembled WGS sequence"/>
</dbReference>
<dbReference type="SMART" id="SM00757">
    <property type="entry name" value="CRA"/>
    <property type="match status" value="1"/>
</dbReference>
<dbReference type="OrthoDB" id="1933455at2759"/>
<evidence type="ECO:0000313" key="15">
    <source>
        <dbReference type="EMBL" id="KAJ5095134.1"/>
    </source>
</evidence>
<evidence type="ECO:0000259" key="13">
    <source>
        <dbReference type="PROSITE" id="PS50897"/>
    </source>
</evidence>
<keyword evidence="7" id="KW-0479">Metal-binding</keyword>
<accession>A0A9W9F7X1</accession>
<feature type="coiled-coil region" evidence="11">
    <location>
        <begin position="76"/>
        <end position="106"/>
    </location>
</feature>
<evidence type="ECO:0000256" key="4">
    <source>
        <dbReference type="ARBA" id="ARBA00017917"/>
    </source>
</evidence>
<comment type="subcellular location">
    <subcellularLocation>
        <location evidence="2">Cytoplasm</location>
    </subcellularLocation>
</comment>
<dbReference type="RefSeq" id="XP_056473284.1">
    <property type="nucleotide sequence ID" value="XM_056619918.1"/>
</dbReference>
<reference evidence="15" key="2">
    <citation type="journal article" date="2023" name="IMA Fungus">
        <title>Comparative genomic study of the Penicillium genus elucidates a diverse pangenome and 15 lateral gene transfer events.</title>
        <authorList>
            <person name="Petersen C."/>
            <person name="Sorensen T."/>
            <person name="Nielsen M.R."/>
            <person name="Sondergaard T.E."/>
            <person name="Sorensen J.L."/>
            <person name="Fitzpatrick D.A."/>
            <person name="Frisvad J.C."/>
            <person name="Nielsen K.L."/>
        </authorList>
    </citation>
    <scope>NUCLEOTIDE SEQUENCE</scope>
    <source>
        <strain evidence="15">IBT 30761</strain>
    </source>
</reference>
<dbReference type="InterPro" id="IPR044063">
    <property type="entry name" value="ZF_RING_GID"/>
</dbReference>
<dbReference type="GO" id="GO:0005737">
    <property type="term" value="C:cytoplasm"/>
    <property type="evidence" value="ECO:0007669"/>
    <property type="project" value="UniProtKB-SubCell"/>
</dbReference>
<dbReference type="GO" id="GO:0008270">
    <property type="term" value="F:zinc ion binding"/>
    <property type="evidence" value="ECO:0007669"/>
    <property type="project" value="UniProtKB-KW"/>
</dbReference>
<evidence type="ECO:0000256" key="11">
    <source>
        <dbReference type="SAM" id="Coils"/>
    </source>
</evidence>
<dbReference type="GO" id="GO:0061630">
    <property type="term" value="F:ubiquitin protein ligase activity"/>
    <property type="evidence" value="ECO:0007669"/>
    <property type="project" value="InterPro"/>
</dbReference>
<dbReference type="GO" id="GO:0005634">
    <property type="term" value="C:nucleus"/>
    <property type="evidence" value="ECO:0007669"/>
    <property type="project" value="TreeGrafter"/>
</dbReference>
<evidence type="ECO:0000256" key="8">
    <source>
        <dbReference type="ARBA" id="ARBA00022771"/>
    </source>
</evidence>
<dbReference type="GO" id="GO:0043161">
    <property type="term" value="P:proteasome-mediated ubiquitin-dependent protein catabolic process"/>
    <property type="evidence" value="ECO:0007669"/>
    <property type="project" value="InterPro"/>
</dbReference>
<evidence type="ECO:0000259" key="14">
    <source>
        <dbReference type="PROSITE" id="PS51867"/>
    </source>
</evidence>
<evidence type="ECO:0000256" key="7">
    <source>
        <dbReference type="ARBA" id="ARBA00022723"/>
    </source>
</evidence>
<evidence type="ECO:0000256" key="9">
    <source>
        <dbReference type="ARBA" id="ARBA00022833"/>
    </source>
</evidence>
<keyword evidence="6" id="KW-0963">Cytoplasm</keyword>
<dbReference type="InterPro" id="IPR006595">
    <property type="entry name" value="CTLH_C"/>
</dbReference>
<comment type="function">
    <text evidence="1">Involved in the proteasome-dependent degradation of fructose-1,6-bisphosphatase.</text>
</comment>
<dbReference type="GO" id="GO:0034657">
    <property type="term" value="C:GID complex"/>
    <property type="evidence" value="ECO:0007669"/>
    <property type="project" value="TreeGrafter"/>
</dbReference>
<evidence type="ECO:0000256" key="6">
    <source>
        <dbReference type="ARBA" id="ARBA00022490"/>
    </source>
</evidence>
<dbReference type="SMART" id="SM00667">
    <property type="entry name" value="LisH"/>
    <property type="match status" value="1"/>
</dbReference>
<dbReference type="InterPro" id="IPR013144">
    <property type="entry name" value="CRA_dom"/>
</dbReference>
<feature type="zinc finger region" description="RING-Gid-type" evidence="10">
    <location>
        <begin position="332"/>
        <end position="394"/>
    </location>
</feature>
<dbReference type="PROSITE" id="PS51867">
    <property type="entry name" value="ZF_RING_GID"/>
    <property type="match status" value="1"/>
</dbReference>
<dbReference type="PROSITE" id="PS50897">
    <property type="entry name" value="CTLH"/>
    <property type="match status" value="1"/>
</dbReference>
<dbReference type="GeneID" id="81358897"/>
<feature type="domain" description="RING-Gid-type" evidence="14">
    <location>
        <begin position="332"/>
        <end position="394"/>
    </location>
</feature>
<comment type="similarity">
    <text evidence="3">Belongs to the FYV10 family.</text>
</comment>
<comment type="caution">
    <text evidence="15">The sequence shown here is derived from an EMBL/GenBank/DDBJ whole genome shotgun (WGS) entry which is preliminary data.</text>
</comment>
<evidence type="ECO:0000256" key="5">
    <source>
        <dbReference type="ARBA" id="ARBA00018741"/>
    </source>
</evidence>
<dbReference type="InterPro" id="IPR006594">
    <property type="entry name" value="LisH"/>
</dbReference>
<dbReference type="InterPro" id="IPR024964">
    <property type="entry name" value="CTLH/CRA"/>
</dbReference>
<evidence type="ECO:0000313" key="16">
    <source>
        <dbReference type="Proteomes" id="UP001149074"/>
    </source>
</evidence>
<keyword evidence="9" id="KW-0862">Zinc</keyword>
<dbReference type="AlphaFoldDB" id="A0A9W9F7X1"/>
<dbReference type="PROSITE" id="PS50896">
    <property type="entry name" value="LISH"/>
    <property type="match status" value="1"/>
</dbReference>
<evidence type="ECO:0000256" key="2">
    <source>
        <dbReference type="ARBA" id="ARBA00004496"/>
    </source>
</evidence>
<dbReference type="InterPro" id="IPR045098">
    <property type="entry name" value="Fyv10_fam"/>
</dbReference>
<sequence>MTAPDKPPETGKLTRRPRGKQDQPLLRVPNELARRNLKATQRLVEREKDYLLPALKDATNAAIAKTKTPDQTLADLDAMIARMKGFKQKMENLKEEETKIQTQTRKRIEHLEALNHIPSLADVKYEQWSRVRLDRLLVDHMLRSGFVESAEALAKENGIEDLVDLDVFKQCQRIFESLRKGETKSALQWCAENKAALKKSELNLEFELRLQQYIELVRSPDPEKKIEAIAYARKWLVSTQSEQNKDILRAAGMLVLTQDTKVEPYKTLFSDERWEFLAHLFLKTHHDLLSLPVEPLLNIALSAGLSALKTPLCHSAYASSSTNSASTATSVCPICSTELNELARDLPYAHHSKSYVAGDAIVLPNGRVYSKAKLMDISRQAGLAENGKVKDPTTGEIFDEDEMKKVYIM</sequence>
<reference evidence="15" key="1">
    <citation type="submission" date="2022-11" db="EMBL/GenBank/DDBJ databases">
        <authorList>
            <person name="Petersen C."/>
        </authorList>
    </citation>
    <scope>NUCLEOTIDE SEQUENCE</scope>
    <source>
        <strain evidence="15">IBT 30761</strain>
    </source>
</reference>
<dbReference type="EMBL" id="JAPQKI010000006">
    <property type="protein sequence ID" value="KAJ5095134.1"/>
    <property type="molecule type" value="Genomic_DNA"/>
</dbReference>
<dbReference type="Pfam" id="PF10607">
    <property type="entry name" value="CTLH"/>
    <property type="match status" value="1"/>
</dbReference>